<evidence type="ECO:0000313" key="6">
    <source>
        <dbReference type="Proteomes" id="UP000016630"/>
    </source>
</evidence>
<dbReference type="PANTHER" id="PTHR32347">
    <property type="entry name" value="EFFLUX SYSTEM COMPONENT YKNX-RELATED"/>
    <property type="match status" value="1"/>
</dbReference>
<feature type="coiled-coil region" evidence="3">
    <location>
        <begin position="135"/>
        <end position="191"/>
    </location>
</feature>
<feature type="transmembrane region" description="Helical" evidence="4">
    <location>
        <begin position="47"/>
        <end position="65"/>
    </location>
</feature>
<protein>
    <submittedName>
        <fullName evidence="5">Efflux transporter, RND family, MFP subunit</fullName>
    </submittedName>
</protein>
<dbReference type="Proteomes" id="UP000016630">
    <property type="component" value="Unassembled WGS sequence"/>
</dbReference>
<comment type="caution">
    <text evidence="5">The sequence shown here is derived from an EMBL/GenBank/DDBJ whole genome shotgun (WGS) entry which is preliminary data.</text>
</comment>
<dbReference type="PATRIC" id="fig|1227271.3.peg.1657"/>
<evidence type="ECO:0000256" key="3">
    <source>
        <dbReference type="SAM" id="Coils"/>
    </source>
</evidence>
<accession>A0A0E2LNI4</accession>
<evidence type="ECO:0000256" key="2">
    <source>
        <dbReference type="ARBA" id="ARBA00023054"/>
    </source>
</evidence>
<dbReference type="InterPro" id="IPR050465">
    <property type="entry name" value="UPF0194_transport"/>
</dbReference>
<comment type="subcellular location">
    <subcellularLocation>
        <location evidence="1">Cell envelope</location>
    </subcellularLocation>
</comment>
<sequence>MRAGDCLAWHLLFGRRRATKLAPEKRKRFMDRQVSPERLKREKQRRYLIITASAVLLFLGGWWLLSSIQGSISAASLRLGRVDKGEVQIATSASGEVVPAFEEIITSPVQARLIAVLKHAGDSVHRGEPLLELDLQSVRTEFEKLQDELRMKQTQLHRQEVQLRGELNAKRRELKVKAMQNDRRRAELQSERYLDSIGAGTTDKVREIELANRVAALEYEGMVENLRDREATAAAEQATARLEIEIFRKTLEEKRRQLDDARIASPRDGVLTFVLSEVGTLIGAGSQVATVSDPKHFRIQADIADDYAQRLSVGAKAVVNLDGRRIEGTVTNITPAAKNGVVRFYVGLSADETYALRSGLKVSVYVLTALRNECVRIPFGNYYHGEGLYEMYVRRGSTLVRREVRLGGSGESFVEVMSGLEPGEEVVLQTLDAAFRNSKKIKLKD</sequence>
<gene>
    <name evidence="5" type="ORF">HMPREF1555_01898</name>
</gene>
<dbReference type="EMBL" id="AWUW01000137">
    <property type="protein sequence ID" value="ERJ64173.1"/>
    <property type="molecule type" value="Genomic_DNA"/>
</dbReference>
<dbReference type="Gene3D" id="2.40.30.170">
    <property type="match status" value="1"/>
</dbReference>
<evidence type="ECO:0000256" key="4">
    <source>
        <dbReference type="SAM" id="Phobius"/>
    </source>
</evidence>
<dbReference type="AlphaFoldDB" id="A0A0E2LNI4"/>
<keyword evidence="2 3" id="KW-0175">Coiled coil</keyword>
<dbReference type="GO" id="GO:0030313">
    <property type="term" value="C:cell envelope"/>
    <property type="evidence" value="ECO:0007669"/>
    <property type="project" value="UniProtKB-SubCell"/>
</dbReference>
<keyword evidence="4" id="KW-0812">Transmembrane</keyword>
<keyword evidence="4" id="KW-0472">Membrane</keyword>
<evidence type="ECO:0000256" key="1">
    <source>
        <dbReference type="ARBA" id="ARBA00004196"/>
    </source>
</evidence>
<dbReference type="HOGENOM" id="CLU_018816_16_0_10"/>
<evidence type="ECO:0000313" key="5">
    <source>
        <dbReference type="EMBL" id="ERJ64173.1"/>
    </source>
</evidence>
<name>A0A0E2LNI4_PORGN</name>
<reference evidence="5 6" key="1">
    <citation type="submission" date="2013-06" db="EMBL/GenBank/DDBJ databases">
        <authorList>
            <person name="Weinstock G."/>
            <person name="Sodergren E."/>
            <person name="Lobos E.A."/>
            <person name="Fulton L."/>
            <person name="Fulton R."/>
            <person name="Courtney L."/>
            <person name="Fronick C."/>
            <person name="O'Laughlin M."/>
            <person name="Godfrey J."/>
            <person name="Wilson R.M."/>
            <person name="Miner T."/>
            <person name="Farmer C."/>
            <person name="Delehaunty K."/>
            <person name="Cordes M."/>
            <person name="Minx P."/>
            <person name="Tomlinson C."/>
            <person name="Chen J."/>
            <person name="Wollam A."/>
            <person name="Pepin K.H."/>
            <person name="Bhonagiri V."/>
            <person name="Zhang X."/>
            <person name="Warren W."/>
            <person name="Mitreva M."/>
            <person name="Mardis E.R."/>
            <person name="Wilson R.K."/>
        </authorList>
    </citation>
    <scope>NUCLEOTIDE SEQUENCE [LARGE SCALE GENOMIC DNA]</scope>
    <source>
        <strain evidence="5 6">F0570</strain>
    </source>
</reference>
<dbReference type="PANTHER" id="PTHR32347:SF14">
    <property type="entry name" value="EFFLUX SYSTEM COMPONENT YKNX-RELATED"/>
    <property type="match status" value="1"/>
</dbReference>
<keyword evidence="4" id="KW-1133">Transmembrane helix</keyword>
<proteinExistence type="predicted"/>
<dbReference type="Gene3D" id="2.40.420.20">
    <property type="match status" value="1"/>
</dbReference>
<organism evidence="5 6">
    <name type="scientific">Porphyromonas gingivalis F0570</name>
    <dbReference type="NCBI Taxonomy" id="1227271"/>
    <lineage>
        <taxon>Bacteria</taxon>
        <taxon>Pseudomonadati</taxon>
        <taxon>Bacteroidota</taxon>
        <taxon>Bacteroidia</taxon>
        <taxon>Bacteroidales</taxon>
        <taxon>Porphyromonadaceae</taxon>
        <taxon>Porphyromonas</taxon>
    </lineage>
</organism>